<dbReference type="CDD" id="cd13631">
    <property type="entry name" value="PBP2_Ct-PDT_like"/>
    <property type="match status" value="1"/>
</dbReference>
<evidence type="ECO:0000256" key="3">
    <source>
        <dbReference type="ARBA" id="ARBA00022605"/>
    </source>
</evidence>
<evidence type="ECO:0000313" key="10">
    <source>
        <dbReference type="Proteomes" id="UP000193498"/>
    </source>
</evidence>
<dbReference type="PROSITE" id="PS51171">
    <property type="entry name" value="PREPHENATE_DEHYDR_3"/>
    <property type="match status" value="1"/>
</dbReference>
<evidence type="ECO:0000259" key="7">
    <source>
        <dbReference type="PROSITE" id="PS51171"/>
    </source>
</evidence>
<feature type="domain" description="ACT" evidence="8">
    <location>
        <begin position="210"/>
        <end position="293"/>
    </location>
</feature>
<dbReference type="CDD" id="cd04905">
    <property type="entry name" value="ACT_CM-PDT"/>
    <property type="match status" value="1"/>
</dbReference>
<reference evidence="9 10" key="1">
    <citation type="submission" date="2016-07" db="EMBL/GenBank/DDBJ databases">
        <title>Pervasive Adenine N6-methylation of Active Genes in Fungi.</title>
        <authorList>
            <consortium name="DOE Joint Genome Institute"/>
            <person name="Mondo S.J."/>
            <person name="Dannebaum R.O."/>
            <person name="Kuo R.C."/>
            <person name="Labutti K."/>
            <person name="Haridas S."/>
            <person name="Kuo A."/>
            <person name="Salamov A."/>
            <person name="Ahrendt S.R."/>
            <person name="Lipzen A."/>
            <person name="Sullivan W."/>
            <person name="Andreopoulos W.B."/>
            <person name="Clum A."/>
            <person name="Lindquist E."/>
            <person name="Daum C."/>
            <person name="Ramamoorthy G.K."/>
            <person name="Gryganskyi A."/>
            <person name="Culley D."/>
            <person name="Magnuson J.K."/>
            <person name="James T.Y."/>
            <person name="O'Malley M.A."/>
            <person name="Stajich J.E."/>
            <person name="Spatafora J.W."/>
            <person name="Visel A."/>
            <person name="Grigoriev I.V."/>
        </authorList>
    </citation>
    <scope>NUCLEOTIDE SEQUENCE [LARGE SCALE GENOMIC DNA]</scope>
    <source>
        <strain evidence="9 10">CBS 931.73</strain>
    </source>
</reference>
<dbReference type="EC" id="4.2.1.51" evidence="2"/>
<organism evidence="9 10">
    <name type="scientific">Basidiobolus meristosporus CBS 931.73</name>
    <dbReference type="NCBI Taxonomy" id="1314790"/>
    <lineage>
        <taxon>Eukaryota</taxon>
        <taxon>Fungi</taxon>
        <taxon>Fungi incertae sedis</taxon>
        <taxon>Zoopagomycota</taxon>
        <taxon>Entomophthoromycotina</taxon>
        <taxon>Basidiobolomycetes</taxon>
        <taxon>Basidiobolales</taxon>
        <taxon>Basidiobolaceae</taxon>
        <taxon>Basidiobolus</taxon>
    </lineage>
</organism>
<dbReference type="Pfam" id="PF01842">
    <property type="entry name" value="ACT"/>
    <property type="match status" value="1"/>
</dbReference>
<dbReference type="AlphaFoldDB" id="A0A1Y1Z8M3"/>
<dbReference type="SUPFAM" id="SSF53850">
    <property type="entry name" value="Periplasmic binding protein-like II"/>
    <property type="match status" value="1"/>
</dbReference>
<name>A0A1Y1Z8M3_9FUNG</name>
<evidence type="ECO:0000256" key="1">
    <source>
        <dbReference type="ARBA" id="ARBA00004741"/>
    </source>
</evidence>
<dbReference type="Pfam" id="PF00800">
    <property type="entry name" value="PDT"/>
    <property type="match status" value="1"/>
</dbReference>
<dbReference type="Proteomes" id="UP000193498">
    <property type="component" value="Unassembled WGS sequence"/>
</dbReference>
<dbReference type="InterPro" id="IPR008242">
    <property type="entry name" value="Chor_mutase/pphenate_deHydtase"/>
</dbReference>
<dbReference type="GO" id="GO:0005737">
    <property type="term" value="C:cytoplasm"/>
    <property type="evidence" value="ECO:0007669"/>
    <property type="project" value="TreeGrafter"/>
</dbReference>
<accession>A0A1Y1Z8M3</accession>
<gene>
    <name evidence="9" type="ORF">K493DRAFT_310573</name>
</gene>
<dbReference type="Gene3D" id="3.30.70.260">
    <property type="match status" value="1"/>
</dbReference>
<keyword evidence="10" id="KW-1185">Reference proteome</keyword>
<evidence type="ECO:0000256" key="2">
    <source>
        <dbReference type="ARBA" id="ARBA00013147"/>
    </source>
</evidence>
<dbReference type="OrthoDB" id="983542at2759"/>
<comment type="pathway">
    <text evidence="1">Amino-acid biosynthesis; L-phenylalanine biosynthesis; phenylpyruvate from prephenate: step 1/1.</text>
</comment>
<sequence>MSNRTVLIGFQGARGAYADNAARHLFDNQASFRGSSFETIPFDKLATMFAAVQCGDIHQAILPVENSLSGTMHANFDKLLQLKPRLHVVGEYVFHEPYCLVALPGTSLEDITEVMSHVHVLEQCKDYLYSLPNGPSIVLAQGLSTADCASMVAEKGERTLAAIASQQAARLYDLEVLATGIEANPNTFTRYFLISKDPIRPERHMMPKTSFAVIMPNKPGALFKTLGSFAMRDINVLKIESRPSTRTISYSAPWEYIIYIDIDGAAETDPLVERAVDNLKEFASEVIVLGAYPRYVQEIRNTTIISN</sequence>
<keyword evidence="3" id="KW-0028">Amino-acid biosynthesis</keyword>
<dbReference type="PROSITE" id="PS51671">
    <property type="entry name" value="ACT"/>
    <property type="match status" value="1"/>
</dbReference>
<dbReference type="InParanoid" id="A0A1Y1Z8M3"/>
<evidence type="ECO:0000259" key="8">
    <source>
        <dbReference type="PROSITE" id="PS51671"/>
    </source>
</evidence>
<dbReference type="InterPro" id="IPR001086">
    <property type="entry name" value="Preph_deHydtase"/>
</dbReference>
<dbReference type="GO" id="GO:0009094">
    <property type="term" value="P:L-phenylalanine biosynthetic process"/>
    <property type="evidence" value="ECO:0007669"/>
    <property type="project" value="UniProtKB-UniPathway"/>
</dbReference>
<keyword evidence="4" id="KW-0057">Aromatic amino acid biosynthesis</keyword>
<comment type="caution">
    <text evidence="9">The sequence shown here is derived from an EMBL/GenBank/DDBJ whole genome shotgun (WGS) entry which is preliminary data.</text>
</comment>
<dbReference type="SUPFAM" id="SSF55021">
    <property type="entry name" value="ACT-like"/>
    <property type="match status" value="1"/>
</dbReference>
<dbReference type="InterPro" id="IPR045865">
    <property type="entry name" value="ACT-like_dom_sf"/>
</dbReference>
<dbReference type="EMBL" id="MCFE01000016">
    <property type="protein sequence ID" value="ORY06454.1"/>
    <property type="molecule type" value="Genomic_DNA"/>
</dbReference>
<evidence type="ECO:0000256" key="5">
    <source>
        <dbReference type="ARBA" id="ARBA00023222"/>
    </source>
</evidence>
<proteinExistence type="predicted"/>
<protein>
    <recommendedName>
        <fullName evidence="2">prephenate dehydratase</fullName>
        <ecNumber evidence="2">4.2.1.51</ecNumber>
    </recommendedName>
</protein>
<evidence type="ECO:0000256" key="4">
    <source>
        <dbReference type="ARBA" id="ARBA00023141"/>
    </source>
</evidence>
<dbReference type="InterPro" id="IPR002912">
    <property type="entry name" value="ACT_dom"/>
</dbReference>
<keyword evidence="5" id="KW-0584">Phenylalanine biosynthesis</keyword>
<dbReference type="STRING" id="1314790.A0A1Y1Z8M3"/>
<keyword evidence="6" id="KW-0456">Lyase</keyword>
<dbReference type="GO" id="GO:0004664">
    <property type="term" value="F:prephenate dehydratase activity"/>
    <property type="evidence" value="ECO:0007669"/>
    <property type="project" value="UniProtKB-EC"/>
</dbReference>
<dbReference type="PIRSF" id="PIRSF001500">
    <property type="entry name" value="Chor_mut_pdt_Ppr"/>
    <property type="match status" value="1"/>
</dbReference>
<dbReference type="PANTHER" id="PTHR21022">
    <property type="entry name" value="PREPHENATE DEHYDRATASE P PROTEIN"/>
    <property type="match status" value="1"/>
</dbReference>
<dbReference type="Gene3D" id="3.40.190.10">
    <property type="entry name" value="Periplasmic binding protein-like II"/>
    <property type="match status" value="2"/>
</dbReference>
<evidence type="ECO:0000313" key="9">
    <source>
        <dbReference type="EMBL" id="ORY06454.1"/>
    </source>
</evidence>
<dbReference type="PANTHER" id="PTHR21022:SF19">
    <property type="entry name" value="PREPHENATE DEHYDRATASE-RELATED"/>
    <property type="match status" value="1"/>
</dbReference>
<feature type="domain" description="Prephenate dehydratase" evidence="7">
    <location>
        <begin position="7"/>
        <end position="196"/>
    </location>
</feature>
<dbReference type="UniPathway" id="UPA00121">
    <property type="reaction ID" value="UER00345"/>
</dbReference>
<evidence type="ECO:0000256" key="6">
    <source>
        <dbReference type="ARBA" id="ARBA00023239"/>
    </source>
</evidence>